<dbReference type="AlphaFoldDB" id="A0A5N4E066"/>
<evidence type="ECO:0000256" key="8">
    <source>
        <dbReference type="ARBA" id="ARBA00023136"/>
    </source>
</evidence>
<evidence type="ECO:0000256" key="2">
    <source>
        <dbReference type="ARBA" id="ARBA00022475"/>
    </source>
</evidence>
<evidence type="ECO:0000256" key="12">
    <source>
        <dbReference type="ARBA" id="ARBA00068093"/>
    </source>
</evidence>
<evidence type="ECO:0000256" key="4">
    <source>
        <dbReference type="ARBA" id="ARBA00022734"/>
    </source>
</evidence>
<proteinExistence type="predicted"/>
<keyword evidence="8 16" id="KW-0472">Membrane</keyword>
<dbReference type="CDD" id="cd03593">
    <property type="entry name" value="CLECT_NK_receptors_like"/>
    <property type="match status" value="1"/>
</dbReference>
<comment type="caution">
    <text evidence="18">The sequence shown here is derived from an EMBL/GenBank/DDBJ whole genome shotgun (WGS) entry which is preliminary data.</text>
</comment>
<dbReference type="GO" id="GO:0001618">
    <property type="term" value="F:virus receptor activity"/>
    <property type="evidence" value="ECO:0007669"/>
    <property type="project" value="UniProtKB-ARBA"/>
</dbReference>
<dbReference type="FunFam" id="3.10.100.10:FF:000065">
    <property type="entry name" value="C-type lectin domain family 5 member A"/>
    <property type="match status" value="1"/>
</dbReference>
<keyword evidence="9" id="KW-1015">Disulfide bond</keyword>
<evidence type="ECO:0000256" key="13">
    <source>
        <dbReference type="ARBA" id="ARBA00076978"/>
    </source>
</evidence>
<dbReference type="InterPro" id="IPR052869">
    <property type="entry name" value="CLEC5A"/>
</dbReference>
<evidence type="ECO:0000313" key="19">
    <source>
        <dbReference type="Proteomes" id="UP000299084"/>
    </source>
</evidence>
<dbReference type="InterPro" id="IPR016187">
    <property type="entry name" value="CTDL_fold"/>
</dbReference>
<dbReference type="Proteomes" id="UP000299084">
    <property type="component" value="Unassembled WGS sequence"/>
</dbReference>
<comment type="subcellular location">
    <subcellularLocation>
        <location evidence="1">Cell membrane</location>
        <topology evidence="1">Single-pass type II membrane protein</topology>
    </subcellularLocation>
</comment>
<sequence length="265" mass="29703">MREEGHCLSRRSVFSGEGASPHHTKHKATGKIPTCKPARPSRERTGLLISFIMNWHMIISTLIVGVLKVVGMTLFLLYFPQIFGENNVNVVPTDVNLVPTHVSLIPTDVNLIPTHVSLVPTHVSLVPTQSYGTGNVHDNNLLSTFFSCPRGWYFHQGRCYFLSISELPWNKSVESCKARGSTLAIVDTPEKLKFLQDIAGAEKYFIGLMYQGKEKKWRWINNSPFNGNVTNQIQNFNCVTIGLTKTFDAVSCDIPYRSICEKSSN</sequence>
<dbReference type="InterPro" id="IPR016186">
    <property type="entry name" value="C-type_lectin-like/link_sf"/>
</dbReference>
<feature type="transmembrane region" description="Helical" evidence="16">
    <location>
        <begin position="46"/>
        <end position="79"/>
    </location>
</feature>
<protein>
    <recommendedName>
        <fullName evidence="12">C-type lectin domain family 5 member A</fullName>
    </recommendedName>
    <alternativeName>
        <fullName evidence="13">C-type lectin superfamily member 5</fullName>
    </alternativeName>
    <alternativeName>
        <fullName evidence="14">Myeloid DAP12-associating lectin 1</fullName>
    </alternativeName>
</protein>
<dbReference type="PANTHER" id="PTHR47536:SF1">
    <property type="entry name" value="C-TYPE LECTIN DOMAIN FAMILY 5 MEMBER A"/>
    <property type="match status" value="1"/>
</dbReference>
<dbReference type="Gene3D" id="3.10.100.10">
    <property type="entry name" value="Mannose-Binding Protein A, subunit A"/>
    <property type="match status" value="1"/>
</dbReference>
<keyword evidence="2" id="KW-1003">Cell membrane</keyword>
<keyword evidence="19" id="KW-1185">Reference proteome</keyword>
<evidence type="ECO:0000256" key="3">
    <source>
        <dbReference type="ARBA" id="ARBA00022692"/>
    </source>
</evidence>
<keyword evidence="10" id="KW-0325">Glycoprotein</keyword>
<dbReference type="SUPFAM" id="SSF56436">
    <property type="entry name" value="C-type lectin-like"/>
    <property type="match status" value="1"/>
</dbReference>
<evidence type="ECO:0000256" key="14">
    <source>
        <dbReference type="ARBA" id="ARBA00079866"/>
    </source>
</evidence>
<dbReference type="InterPro" id="IPR033992">
    <property type="entry name" value="NKR-like_CTLD"/>
</dbReference>
<evidence type="ECO:0000256" key="5">
    <source>
        <dbReference type="ARBA" id="ARBA00022859"/>
    </source>
</evidence>
<dbReference type="GO" id="GO:0030246">
    <property type="term" value="F:carbohydrate binding"/>
    <property type="evidence" value="ECO:0007669"/>
    <property type="project" value="UniProtKB-KW"/>
</dbReference>
<dbReference type="GO" id="GO:0045087">
    <property type="term" value="P:innate immune response"/>
    <property type="evidence" value="ECO:0007669"/>
    <property type="project" value="TreeGrafter"/>
</dbReference>
<name>A0A5N4E066_CAMDR</name>
<keyword evidence="4 18" id="KW-0430">Lectin</keyword>
<dbReference type="InterPro" id="IPR001304">
    <property type="entry name" value="C-type_lectin-like"/>
</dbReference>
<evidence type="ECO:0000256" key="9">
    <source>
        <dbReference type="ARBA" id="ARBA00023157"/>
    </source>
</evidence>
<evidence type="ECO:0000313" key="18">
    <source>
        <dbReference type="EMBL" id="KAB1276803.1"/>
    </source>
</evidence>
<dbReference type="EMBL" id="JWIN03000007">
    <property type="protein sequence ID" value="KAB1276803.1"/>
    <property type="molecule type" value="Genomic_DNA"/>
</dbReference>
<feature type="region of interest" description="Disordered" evidence="15">
    <location>
        <begin position="1"/>
        <end position="39"/>
    </location>
</feature>
<accession>A0A5N4E066</accession>
<reference evidence="18 19" key="1">
    <citation type="journal article" date="2019" name="Mol. Ecol. Resour.">
        <title>Improving Illumina assemblies with Hi-C and long reads: an example with the North African dromedary.</title>
        <authorList>
            <person name="Elbers J.P."/>
            <person name="Rogers M.F."/>
            <person name="Perelman P.L."/>
            <person name="Proskuryakova A.A."/>
            <person name="Serdyukova N.A."/>
            <person name="Johnson W.E."/>
            <person name="Horin P."/>
            <person name="Corander J."/>
            <person name="Murphy D."/>
            <person name="Burger P.A."/>
        </authorList>
    </citation>
    <scope>NUCLEOTIDE SEQUENCE [LARGE SCALE GENOMIC DNA]</scope>
    <source>
        <strain evidence="18">Drom800</strain>
        <tissue evidence="18">Blood</tissue>
    </source>
</reference>
<evidence type="ECO:0000256" key="7">
    <source>
        <dbReference type="ARBA" id="ARBA00022989"/>
    </source>
</evidence>
<evidence type="ECO:0000256" key="1">
    <source>
        <dbReference type="ARBA" id="ARBA00004401"/>
    </source>
</evidence>
<dbReference type="SMART" id="SM00034">
    <property type="entry name" value="CLECT"/>
    <property type="match status" value="1"/>
</dbReference>
<keyword evidence="3 16" id="KW-0812">Transmembrane</keyword>
<keyword evidence="7 16" id="KW-1133">Transmembrane helix</keyword>
<evidence type="ECO:0000256" key="15">
    <source>
        <dbReference type="SAM" id="MobiDB-lite"/>
    </source>
</evidence>
<dbReference type="PANTHER" id="PTHR47536">
    <property type="entry name" value="C-TYPE LECTIN DOMAIN FAMILY 5 MEMBER A"/>
    <property type="match status" value="1"/>
</dbReference>
<keyword evidence="5" id="KW-0391">Immunity</keyword>
<evidence type="ECO:0000259" key="17">
    <source>
        <dbReference type="PROSITE" id="PS50041"/>
    </source>
</evidence>
<dbReference type="Pfam" id="PF00059">
    <property type="entry name" value="Lectin_C"/>
    <property type="match status" value="1"/>
</dbReference>
<dbReference type="PROSITE" id="PS50041">
    <property type="entry name" value="C_TYPE_LECTIN_2"/>
    <property type="match status" value="1"/>
</dbReference>
<comment type="function">
    <text evidence="11">Functions as a positive regulator of osteoclastogenesis. Cell surface receptor that signals via TYROBP. Regulates inflammatory responses.</text>
</comment>
<evidence type="ECO:0000256" key="16">
    <source>
        <dbReference type="SAM" id="Phobius"/>
    </source>
</evidence>
<keyword evidence="6" id="KW-0735">Signal-anchor</keyword>
<feature type="domain" description="C-type lectin" evidence="17">
    <location>
        <begin position="155"/>
        <end position="261"/>
    </location>
</feature>
<evidence type="ECO:0000256" key="6">
    <source>
        <dbReference type="ARBA" id="ARBA00022968"/>
    </source>
</evidence>
<gene>
    <name evidence="18" type="ORF">Cadr_000008488</name>
</gene>
<evidence type="ECO:0000256" key="10">
    <source>
        <dbReference type="ARBA" id="ARBA00023180"/>
    </source>
</evidence>
<evidence type="ECO:0000256" key="11">
    <source>
        <dbReference type="ARBA" id="ARBA00054119"/>
    </source>
</evidence>
<dbReference type="GO" id="GO:0005886">
    <property type="term" value="C:plasma membrane"/>
    <property type="evidence" value="ECO:0007669"/>
    <property type="project" value="UniProtKB-SubCell"/>
</dbReference>
<organism evidence="18 19">
    <name type="scientific">Camelus dromedarius</name>
    <name type="common">Dromedary</name>
    <name type="synonym">Arabian camel</name>
    <dbReference type="NCBI Taxonomy" id="9838"/>
    <lineage>
        <taxon>Eukaryota</taxon>
        <taxon>Metazoa</taxon>
        <taxon>Chordata</taxon>
        <taxon>Craniata</taxon>
        <taxon>Vertebrata</taxon>
        <taxon>Euteleostomi</taxon>
        <taxon>Mammalia</taxon>
        <taxon>Eutheria</taxon>
        <taxon>Laurasiatheria</taxon>
        <taxon>Artiodactyla</taxon>
        <taxon>Tylopoda</taxon>
        <taxon>Camelidae</taxon>
        <taxon>Camelus</taxon>
    </lineage>
</organism>